<evidence type="ECO:0000259" key="3">
    <source>
        <dbReference type="PROSITE" id="PS50850"/>
    </source>
</evidence>
<dbReference type="InterPro" id="IPR036259">
    <property type="entry name" value="MFS_trans_sf"/>
</dbReference>
<proteinExistence type="predicted"/>
<keyword evidence="2" id="KW-1133">Transmembrane helix</keyword>
<accession>A0A3P7IJ77</accession>
<feature type="transmembrane region" description="Helical" evidence="2">
    <location>
        <begin position="68"/>
        <end position="95"/>
    </location>
</feature>
<sequence length="97" mass="10122">MTVLNEFNSDNTTASYVICLLTGLTLGSGPLASAICNKFGCRITAIVGACIAISGCIISSFATAMWQLVISIGVIMGVGFGLLYCPAIVAVTMYFER</sequence>
<dbReference type="GO" id="GO:0008028">
    <property type="term" value="F:monocarboxylic acid transmembrane transporter activity"/>
    <property type="evidence" value="ECO:0007669"/>
    <property type="project" value="TreeGrafter"/>
</dbReference>
<dbReference type="PANTHER" id="PTHR11360:SF284">
    <property type="entry name" value="EG:103B4.3 PROTEIN-RELATED"/>
    <property type="match status" value="1"/>
</dbReference>
<name>A0A3P7IJ77_STRVU</name>
<feature type="transmembrane region" description="Helical" evidence="2">
    <location>
        <begin position="14"/>
        <end position="36"/>
    </location>
</feature>
<evidence type="ECO:0000256" key="2">
    <source>
        <dbReference type="SAM" id="Phobius"/>
    </source>
</evidence>
<keyword evidence="5" id="KW-1185">Reference proteome</keyword>
<evidence type="ECO:0000313" key="5">
    <source>
        <dbReference type="Proteomes" id="UP000270094"/>
    </source>
</evidence>
<gene>
    <name evidence="4" type="ORF">SVUK_LOCUS4684</name>
</gene>
<dbReference type="Gene3D" id="1.20.1250.20">
    <property type="entry name" value="MFS general substrate transporter like domains"/>
    <property type="match status" value="1"/>
</dbReference>
<dbReference type="InterPro" id="IPR050327">
    <property type="entry name" value="Proton-linked_MCT"/>
</dbReference>
<dbReference type="SUPFAM" id="SSF103473">
    <property type="entry name" value="MFS general substrate transporter"/>
    <property type="match status" value="1"/>
</dbReference>
<reference evidence="4 5" key="1">
    <citation type="submission" date="2018-11" db="EMBL/GenBank/DDBJ databases">
        <authorList>
            <consortium name="Pathogen Informatics"/>
        </authorList>
    </citation>
    <scope>NUCLEOTIDE SEQUENCE [LARGE SCALE GENOMIC DNA]</scope>
</reference>
<comment type="subcellular location">
    <subcellularLocation>
        <location evidence="1">Membrane</location>
        <topology evidence="1">Multi-pass membrane protein</topology>
    </subcellularLocation>
</comment>
<dbReference type="PANTHER" id="PTHR11360">
    <property type="entry name" value="MONOCARBOXYLATE TRANSPORTER"/>
    <property type="match status" value="1"/>
</dbReference>
<dbReference type="OrthoDB" id="6499973at2759"/>
<dbReference type="AlphaFoldDB" id="A0A3P7IJ77"/>
<keyword evidence="2" id="KW-0812">Transmembrane</keyword>
<evidence type="ECO:0000313" key="4">
    <source>
        <dbReference type="EMBL" id="VDM69686.1"/>
    </source>
</evidence>
<evidence type="ECO:0000256" key="1">
    <source>
        <dbReference type="ARBA" id="ARBA00004141"/>
    </source>
</evidence>
<organism evidence="4 5">
    <name type="scientific">Strongylus vulgaris</name>
    <name type="common">Blood worm</name>
    <dbReference type="NCBI Taxonomy" id="40348"/>
    <lineage>
        <taxon>Eukaryota</taxon>
        <taxon>Metazoa</taxon>
        <taxon>Ecdysozoa</taxon>
        <taxon>Nematoda</taxon>
        <taxon>Chromadorea</taxon>
        <taxon>Rhabditida</taxon>
        <taxon>Rhabditina</taxon>
        <taxon>Rhabditomorpha</taxon>
        <taxon>Strongyloidea</taxon>
        <taxon>Strongylidae</taxon>
        <taxon>Strongylus</taxon>
    </lineage>
</organism>
<dbReference type="Proteomes" id="UP000270094">
    <property type="component" value="Unassembled WGS sequence"/>
</dbReference>
<feature type="transmembrane region" description="Helical" evidence="2">
    <location>
        <begin position="43"/>
        <end position="62"/>
    </location>
</feature>
<keyword evidence="2" id="KW-0472">Membrane</keyword>
<dbReference type="GO" id="GO:0016020">
    <property type="term" value="C:membrane"/>
    <property type="evidence" value="ECO:0007669"/>
    <property type="project" value="UniProtKB-SubCell"/>
</dbReference>
<feature type="domain" description="Major facilitator superfamily (MFS) profile" evidence="3">
    <location>
        <begin position="1"/>
        <end position="97"/>
    </location>
</feature>
<protein>
    <recommendedName>
        <fullName evidence="3">Major facilitator superfamily (MFS) profile domain-containing protein</fullName>
    </recommendedName>
</protein>
<dbReference type="InterPro" id="IPR020846">
    <property type="entry name" value="MFS_dom"/>
</dbReference>
<dbReference type="PROSITE" id="PS50850">
    <property type="entry name" value="MFS"/>
    <property type="match status" value="1"/>
</dbReference>
<dbReference type="EMBL" id="UYYB01013131">
    <property type="protein sequence ID" value="VDM69686.1"/>
    <property type="molecule type" value="Genomic_DNA"/>
</dbReference>